<dbReference type="InterPro" id="IPR013087">
    <property type="entry name" value="Znf_C2H2_type"/>
</dbReference>
<evidence type="ECO:0000256" key="5">
    <source>
        <dbReference type="ARBA" id="ARBA00022833"/>
    </source>
</evidence>
<dbReference type="Gene3D" id="3.30.160.60">
    <property type="entry name" value="Classic Zinc Finger"/>
    <property type="match status" value="2"/>
</dbReference>
<dbReference type="SUPFAM" id="SSF57667">
    <property type="entry name" value="beta-beta-alpha zinc fingers"/>
    <property type="match status" value="1"/>
</dbReference>
<evidence type="ECO:0000313" key="8">
    <source>
        <dbReference type="EMBL" id="CAL4065835.1"/>
    </source>
</evidence>
<dbReference type="GO" id="GO:0000981">
    <property type="term" value="F:DNA-binding transcription factor activity, RNA polymerase II-specific"/>
    <property type="evidence" value="ECO:0007669"/>
    <property type="project" value="TreeGrafter"/>
</dbReference>
<dbReference type="FunFam" id="3.30.160.60:FF:000446">
    <property type="entry name" value="Zinc finger protein"/>
    <property type="match status" value="1"/>
</dbReference>
<keyword evidence="9" id="KW-1185">Reference proteome</keyword>
<comment type="caution">
    <text evidence="8">The sequence shown here is derived from an EMBL/GenBank/DDBJ whole genome shotgun (WGS) entry which is preliminary data.</text>
</comment>
<evidence type="ECO:0000313" key="9">
    <source>
        <dbReference type="Proteomes" id="UP001497623"/>
    </source>
</evidence>
<dbReference type="PROSITE" id="PS50157">
    <property type="entry name" value="ZINC_FINGER_C2H2_2"/>
    <property type="match status" value="2"/>
</dbReference>
<proteinExistence type="inferred from homology"/>
<feature type="domain" description="C2H2-type" evidence="7">
    <location>
        <begin position="73"/>
        <end position="100"/>
    </location>
</feature>
<dbReference type="PROSITE" id="PS00028">
    <property type="entry name" value="ZINC_FINGER_C2H2_1"/>
    <property type="match status" value="1"/>
</dbReference>
<dbReference type="FunFam" id="3.30.160.60:FF:000002">
    <property type="entry name" value="Zinc finger protein 1 homolog"/>
    <property type="match status" value="1"/>
</dbReference>
<keyword evidence="2" id="KW-0479">Metal-binding</keyword>
<evidence type="ECO:0000259" key="7">
    <source>
        <dbReference type="PROSITE" id="PS50157"/>
    </source>
</evidence>
<gene>
    <name evidence="8" type="ORF">MNOR_LOCUS5100</name>
</gene>
<dbReference type="AlphaFoldDB" id="A0AAV2PZK7"/>
<evidence type="ECO:0000256" key="1">
    <source>
        <dbReference type="ARBA" id="ARBA00006991"/>
    </source>
</evidence>
<accession>A0AAV2PZK7</accession>
<keyword evidence="5" id="KW-0862">Zinc</keyword>
<keyword evidence="3" id="KW-0677">Repeat</keyword>
<dbReference type="EMBL" id="CAXKWB010001926">
    <property type="protein sequence ID" value="CAL4065835.1"/>
    <property type="molecule type" value="Genomic_DNA"/>
</dbReference>
<feature type="non-terminal residue" evidence="8">
    <location>
        <position position="112"/>
    </location>
</feature>
<dbReference type="SMART" id="SM00355">
    <property type="entry name" value="ZnF_C2H2"/>
    <property type="match status" value="2"/>
</dbReference>
<dbReference type="GO" id="GO:0005634">
    <property type="term" value="C:nucleus"/>
    <property type="evidence" value="ECO:0007669"/>
    <property type="project" value="UniProtKB-ARBA"/>
</dbReference>
<dbReference type="Pfam" id="PF00096">
    <property type="entry name" value="zf-C2H2"/>
    <property type="match status" value="1"/>
</dbReference>
<reference evidence="8 9" key="1">
    <citation type="submission" date="2024-05" db="EMBL/GenBank/DDBJ databases">
        <authorList>
            <person name="Wallberg A."/>
        </authorList>
    </citation>
    <scope>NUCLEOTIDE SEQUENCE [LARGE SCALE GENOMIC DNA]</scope>
</reference>
<dbReference type="InterPro" id="IPR036236">
    <property type="entry name" value="Znf_C2H2_sf"/>
</dbReference>
<name>A0AAV2PZK7_MEGNR</name>
<evidence type="ECO:0000256" key="4">
    <source>
        <dbReference type="ARBA" id="ARBA00022771"/>
    </source>
</evidence>
<comment type="similarity">
    <text evidence="1">Belongs to the krueppel C2H2-type zinc-finger protein family.</text>
</comment>
<feature type="domain" description="C2H2-type" evidence="7">
    <location>
        <begin position="49"/>
        <end position="72"/>
    </location>
</feature>
<organism evidence="8 9">
    <name type="scientific">Meganyctiphanes norvegica</name>
    <name type="common">Northern krill</name>
    <name type="synonym">Thysanopoda norvegica</name>
    <dbReference type="NCBI Taxonomy" id="48144"/>
    <lineage>
        <taxon>Eukaryota</taxon>
        <taxon>Metazoa</taxon>
        <taxon>Ecdysozoa</taxon>
        <taxon>Arthropoda</taxon>
        <taxon>Crustacea</taxon>
        <taxon>Multicrustacea</taxon>
        <taxon>Malacostraca</taxon>
        <taxon>Eumalacostraca</taxon>
        <taxon>Eucarida</taxon>
        <taxon>Euphausiacea</taxon>
        <taxon>Euphausiidae</taxon>
        <taxon>Meganyctiphanes</taxon>
    </lineage>
</organism>
<dbReference type="PANTHER" id="PTHR23235">
    <property type="entry name" value="KRUEPPEL-LIKE TRANSCRIPTION FACTOR"/>
    <property type="match status" value="1"/>
</dbReference>
<dbReference type="PANTHER" id="PTHR23235:SF176">
    <property type="entry name" value="C2H2-TYPE DOMAIN-CONTAINING PROTEIN"/>
    <property type="match status" value="1"/>
</dbReference>
<dbReference type="GO" id="GO:0000978">
    <property type="term" value="F:RNA polymerase II cis-regulatory region sequence-specific DNA binding"/>
    <property type="evidence" value="ECO:0007669"/>
    <property type="project" value="TreeGrafter"/>
</dbReference>
<keyword evidence="4 6" id="KW-0863">Zinc-finger</keyword>
<dbReference type="GO" id="GO:0008270">
    <property type="term" value="F:zinc ion binding"/>
    <property type="evidence" value="ECO:0007669"/>
    <property type="project" value="UniProtKB-KW"/>
</dbReference>
<sequence>MMSESLMKVECSADEKINKNVIKDNETLKRKEYNFKIHQNTSTEDMQYQCDKALSQTSHLVSHINTHMSEKQYQCNQCDIYFSYSSHLNVHLRTHTGEKPYQCTQCDRIFIF</sequence>
<protein>
    <recommendedName>
        <fullName evidence="7">C2H2-type domain-containing protein</fullName>
    </recommendedName>
</protein>
<evidence type="ECO:0000256" key="6">
    <source>
        <dbReference type="PROSITE-ProRule" id="PRU00042"/>
    </source>
</evidence>
<dbReference type="Proteomes" id="UP001497623">
    <property type="component" value="Unassembled WGS sequence"/>
</dbReference>
<evidence type="ECO:0000256" key="3">
    <source>
        <dbReference type="ARBA" id="ARBA00022737"/>
    </source>
</evidence>
<evidence type="ECO:0000256" key="2">
    <source>
        <dbReference type="ARBA" id="ARBA00022723"/>
    </source>
</evidence>